<dbReference type="eggNOG" id="ENOG5030313">
    <property type="taxonomic scope" value="Bacteria"/>
</dbReference>
<keyword evidence="3" id="KW-1185">Reference proteome</keyword>
<evidence type="ECO:0000313" key="3">
    <source>
        <dbReference type="Proteomes" id="UP000003781"/>
    </source>
</evidence>
<feature type="transmembrane region" description="Helical" evidence="1">
    <location>
        <begin position="26"/>
        <end position="50"/>
    </location>
</feature>
<keyword evidence="1" id="KW-0812">Transmembrane</keyword>
<sequence length="74" mass="7985">MLIISLITLAIASVSAFLSYNLKEDVVKAAMGCVALLSSLLTLLFAPWILKLSIIAIPLVIDRLNNLTTEESPN</sequence>
<reference evidence="2 3" key="1">
    <citation type="submission" date="2007-03" db="EMBL/GenBank/DDBJ databases">
        <authorList>
            <person name="Stal L."/>
            <person name="Ferriera S."/>
            <person name="Johnson J."/>
            <person name="Kravitz S."/>
            <person name="Beeson K."/>
            <person name="Sutton G."/>
            <person name="Rogers Y.-H."/>
            <person name="Friedman R."/>
            <person name="Frazier M."/>
            <person name="Venter J.C."/>
        </authorList>
    </citation>
    <scope>NUCLEOTIDE SEQUENCE [LARGE SCALE GENOMIC DNA]</scope>
    <source>
        <strain evidence="2 3">CCY0110</strain>
    </source>
</reference>
<name>A3IMV5_9CHRO</name>
<organism evidence="2 3">
    <name type="scientific">Crocosphaera chwakensis CCY0110</name>
    <dbReference type="NCBI Taxonomy" id="391612"/>
    <lineage>
        <taxon>Bacteria</taxon>
        <taxon>Bacillati</taxon>
        <taxon>Cyanobacteriota</taxon>
        <taxon>Cyanophyceae</taxon>
        <taxon>Oscillatoriophycideae</taxon>
        <taxon>Chroococcales</taxon>
        <taxon>Aphanothecaceae</taxon>
        <taxon>Crocosphaera</taxon>
        <taxon>Crocosphaera chwakensis</taxon>
    </lineage>
</organism>
<keyword evidence="1" id="KW-1133">Transmembrane helix</keyword>
<dbReference type="AlphaFoldDB" id="A3IMV5"/>
<dbReference type="EMBL" id="AAXW01000008">
    <property type="protein sequence ID" value="EAZ92208.1"/>
    <property type="molecule type" value="Genomic_DNA"/>
</dbReference>
<evidence type="ECO:0000256" key="1">
    <source>
        <dbReference type="SAM" id="Phobius"/>
    </source>
</evidence>
<gene>
    <name evidence="2" type="ORF">CY0110_24896</name>
</gene>
<dbReference type="GO" id="GO:0004746">
    <property type="term" value="F:riboflavin synthase activity"/>
    <property type="evidence" value="ECO:0007669"/>
    <property type="project" value="UniProtKB-EC"/>
</dbReference>
<dbReference type="RefSeq" id="WP_008274713.1">
    <property type="nucleotide sequence ID" value="NZ_AAXW01000008.1"/>
</dbReference>
<keyword evidence="2" id="KW-0808">Transferase</keyword>
<protein>
    <submittedName>
        <fullName evidence="2">Riboflavin synthase subunit alpha</fullName>
        <ecNumber evidence="2">2.5.1.9</ecNumber>
    </submittedName>
</protein>
<dbReference type="OrthoDB" id="583606at2"/>
<dbReference type="EC" id="2.5.1.9" evidence="2"/>
<dbReference type="Proteomes" id="UP000003781">
    <property type="component" value="Unassembled WGS sequence"/>
</dbReference>
<comment type="caution">
    <text evidence="2">The sequence shown here is derived from an EMBL/GenBank/DDBJ whole genome shotgun (WGS) entry which is preliminary data.</text>
</comment>
<accession>A3IMV5</accession>
<keyword evidence="1" id="KW-0472">Membrane</keyword>
<proteinExistence type="predicted"/>
<evidence type="ECO:0000313" key="2">
    <source>
        <dbReference type="EMBL" id="EAZ92208.1"/>
    </source>
</evidence>